<feature type="domain" description="Histidine kinase" evidence="16">
    <location>
        <begin position="495"/>
        <end position="713"/>
    </location>
</feature>
<evidence type="ECO:0000313" key="19">
    <source>
        <dbReference type="Proteomes" id="UP000282892"/>
    </source>
</evidence>
<evidence type="ECO:0000259" key="17">
    <source>
        <dbReference type="PROSITE" id="PS50885"/>
    </source>
</evidence>
<dbReference type="Pfam" id="PF02743">
    <property type="entry name" value="dCache_1"/>
    <property type="match status" value="1"/>
</dbReference>
<proteinExistence type="predicted"/>
<evidence type="ECO:0000256" key="4">
    <source>
        <dbReference type="ARBA" id="ARBA00022475"/>
    </source>
</evidence>
<feature type="domain" description="HAMP" evidence="17">
    <location>
        <begin position="396"/>
        <end position="448"/>
    </location>
</feature>
<evidence type="ECO:0000256" key="1">
    <source>
        <dbReference type="ARBA" id="ARBA00000085"/>
    </source>
</evidence>
<dbReference type="SUPFAM" id="SSF158472">
    <property type="entry name" value="HAMP domain-like"/>
    <property type="match status" value="1"/>
</dbReference>
<dbReference type="InterPro" id="IPR003594">
    <property type="entry name" value="HATPase_dom"/>
</dbReference>
<evidence type="ECO:0000256" key="15">
    <source>
        <dbReference type="SAM" id="Phobius"/>
    </source>
</evidence>
<sequence>MSLIRMIKKSLFLKILFVMLLLCFISFAVFGIYNVIEVKSIYHQLTDEQIKKTTKETLDQNLAYLEMEATLIQQDFEKVEKNLLLLQKQSEYVFSQAPGQLNSLPKISLVNHPLGFYWEPVDRHNDRANIFISAHAKAKTGLIYKDLQKTKQLEPLLKQTIDNESTLKAVFFILSESAWIIYPAMDAPYEVAINKLPPDIIVQEHEFYYMADKSHNPEKTVKWTKNYNDVTQWGRVITALVPVYLPDGTFRGVIGADVPINKITTRIESLSLDTQNAYAFIVDQDGTLVAGNEDRFNSQFQSTFPLKLPHHEKTSNGTQRIWTDDAGEQYYILSAEIPNTKWTLHFSIPKNDMIQPIILQTDQQLSNKLNQFIHRLVLFLLCTSGLLIILSYAFSRRIIRPVKQLTKAIQQNASGMHGSQIQVHSYDEIGQLTLTFNEMSSTIHQLVKQLKLRADMLEEKVSERTKELAHINEQLLHTLERLKHSEQARTELILHVSHDLKTPLTKIKGFLQVIKEYDLSEIKQKEYVELVLLQTNHIIGLINDLFELSSLHVDDLHFEKEWYPIDFLVDHAIEMECKVHSDHSINITKTYEEELPLLFIDPKKMNRAFTNILSNAVKYAKPNGDVSIQCSIFMKNDHCYLIFQDNGIGISNENVSQIFDPFYRDERIKHEIIGSGMGMSIVQKIITGHGGTIDVKSKINEGTIVTISLPIKNPSPTKIY</sequence>
<keyword evidence="5" id="KW-0597">Phosphoprotein</keyword>
<dbReference type="PANTHER" id="PTHR45528:SF1">
    <property type="entry name" value="SENSOR HISTIDINE KINASE CPXA"/>
    <property type="match status" value="1"/>
</dbReference>
<name>A0A3T0HXX0_9BACI</name>
<comment type="catalytic activity">
    <reaction evidence="1">
        <text>ATP + protein L-histidine = ADP + protein N-phospho-L-histidine.</text>
        <dbReference type="EC" id="2.7.13.3"/>
    </reaction>
</comment>
<dbReference type="Proteomes" id="UP000282892">
    <property type="component" value="Chromosome"/>
</dbReference>
<dbReference type="Gene3D" id="3.30.565.10">
    <property type="entry name" value="Histidine kinase-like ATPase, C-terminal domain"/>
    <property type="match status" value="1"/>
</dbReference>
<evidence type="ECO:0000256" key="9">
    <source>
        <dbReference type="ARBA" id="ARBA00022777"/>
    </source>
</evidence>
<keyword evidence="12" id="KW-0902">Two-component regulatory system</keyword>
<dbReference type="InterPro" id="IPR004358">
    <property type="entry name" value="Sig_transdc_His_kin-like_C"/>
</dbReference>
<evidence type="ECO:0000256" key="7">
    <source>
        <dbReference type="ARBA" id="ARBA00022692"/>
    </source>
</evidence>
<keyword evidence="11 15" id="KW-1133">Transmembrane helix</keyword>
<dbReference type="GO" id="GO:0005524">
    <property type="term" value="F:ATP binding"/>
    <property type="evidence" value="ECO:0007669"/>
    <property type="project" value="UniProtKB-KW"/>
</dbReference>
<evidence type="ECO:0000256" key="13">
    <source>
        <dbReference type="ARBA" id="ARBA00023136"/>
    </source>
</evidence>
<dbReference type="SMART" id="SM00388">
    <property type="entry name" value="HisKA"/>
    <property type="match status" value="1"/>
</dbReference>
<dbReference type="InterPro" id="IPR036097">
    <property type="entry name" value="HisK_dim/P_sf"/>
</dbReference>
<dbReference type="CDD" id="cd06225">
    <property type="entry name" value="HAMP"/>
    <property type="match status" value="1"/>
</dbReference>
<evidence type="ECO:0000259" key="16">
    <source>
        <dbReference type="PROSITE" id="PS50109"/>
    </source>
</evidence>
<dbReference type="Pfam" id="PF02518">
    <property type="entry name" value="HATPase_c"/>
    <property type="match status" value="1"/>
</dbReference>
<dbReference type="CDD" id="cd18773">
    <property type="entry name" value="PDC1_HK_sensor"/>
    <property type="match status" value="1"/>
</dbReference>
<dbReference type="Gene3D" id="3.30.450.20">
    <property type="entry name" value="PAS domain"/>
    <property type="match status" value="1"/>
</dbReference>
<dbReference type="CDD" id="cd00075">
    <property type="entry name" value="HATPase"/>
    <property type="match status" value="1"/>
</dbReference>
<keyword evidence="9 18" id="KW-0418">Kinase</keyword>
<dbReference type="PANTHER" id="PTHR45528">
    <property type="entry name" value="SENSOR HISTIDINE KINASE CPXA"/>
    <property type="match status" value="1"/>
</dbReference>
<dbReference type="SUPFAM" id="SSF55874">
    <property type="entry name" value="ATPase domain of HSP90 chaperone/DNA topoisomerase II/histidine kinase"/>
    <property type="match status" value="1"/>
</dbReference>
<keyword evidence="14" id="KW-0175">Coiled coil</keyword>
<dbReference type="STRING" id="1193713.GCA_001636315_04835"/>
<dbReference type="InterPro" id="IPR050398">
    <property type="entry name" value="HssS/ArlS-like"/>
</dbReference>
<dbReference type="Pfam" id="PF00512">
    <property type="entry name" value="HisKA"/>
    <property type="match status" value="1"/>
</dbReference>
<dbReference type="InterPro" id="IPR036890">
    <property type="entry name" value="HATPase_C_sf"/>
</dbReference>
<dbReference type="GO" id="GO:0000155">
    <property type="term" value="F:phosphorelay sensor kinase activity"/>
    <property type="evidence" value="ECO:0007669"/>
    <property type="project" value="InterPro"/>
</dbReference>
<dbReference type="Pfam" id="PF00672">
    <property type="entry name" value="HAMP"/>
    <property type="match status" value="1"/>
</dbReference>
<dbReference type="InterPro" id="IPR005467">
    <property type="entry name" value="His_kinase_dom"/>
</dbReference>
<protein>
    <recommendedName>
        <fullName evidence="3">histidine kinase</fullName>
        <ecNumber evidence="3">2.7.13.3</ecNumber>
    </recommendedName>
</protein>
<evidence type="ECO:0000256" key="11">
    <source>
        <dbReference type="ARBA" id="ARBA00022989"/>
    </source>
</evidence>
<dbReference type="InterPro" id="IPR003660">
    <property type="entry name" value="HAMP_dom"/>
</dbReference>
<dbReference type="InterPro" id="IPR003661">
    <property type="entry name" value="HisK_dim/P_dom"/>
</dbReference>
<dbReference type="EMBL" id="CP022572">
    <property type="protein sequence ID" value="AZU61951.1"/>
    <property type="molecule type" value="Genomic_DNA"/>
</dbReference>
<dbReference type="GO" id="GO:0005886">
    <property type="term" value="C:plasma membrane"/>
    <property type="evidence" value="ECO:0007669"/>
    <property type="project" value="UniProtKB-SubCell"/>
</dbReference>
<feature type="coiled-coil region" evidence="14">
    <location>
        <begin position="447"/>
        <end position="474"/>
    </location>
</feature>
<organism evidence="18 19">
    <name type="scientific">Neobacillus mesonae</name>
    <dbReference type="NCBI Taxonomy" id="1193713"/>
    <lineage>
        <taxon>Bacteria</taxon>
        <taxon>Bacillati</taxon>
        <taxon>Bacillota</taxon>
        <taxon>Bacilli</taxon>
        <taxon>Bacillales</taxon>
        <taxon>Bacillaceae</taxon>
        <taxon>Neobacillus</taxon>
    </lineage>
</organism>
<dbReference type="Gene3D" id="1.10.287.130">
    <property type="match status" value="1"/>
</dbReference>
<dbReference type="PROSITE" id="PS50885">
    <property type="entry name" value="HAMP"/>
    <property type="match status" value="1"/>
</dbReference>
<comment type="subcellular location">
    <subcellularLocation>
        <location evidence="2">Cell membrane</location>
        <topology evidence="2">Multi-pass membrane protein</topology>
    </subcellularLocation>
</comment>
<feature type="transmembrane region" description="Helical" evidence="15">
    <location>
        <begin position="12"/>
        <end position="36"/>
    </location>
</feature>
<evidence type="ECO:0000256" key="2">
    <source>
        <dbReference type="ARBA" id="ARBA00004651"/>
    </source>
</evidence>
<evidence type="ECO:0000256" key="14">
    <source>
        <dbReference type="SAM" id="Coils"/>
    </source>
</evidence>
<dbReference type="SMART" id="SM00387">
    <property type="entry name" value="HATPase_c"/>
    <property type="match status" value="1"/>
</dbReference>
<evidence type="ECO:0000256" key="10">
    <source>
        <dbReference type="ARBA" id="ARBA00022840"/>
    </source>
</evidence>
<dbReference type="FunFam" id="3.30.565.10:FF:000006">
    <property type="entry name" value="Sensor histidine kinase WalK"/>
    <property type="match status" value="1"/>
</dbReference>
<evidence type="ECO:0000256" key="12">
    <source>
        <dbReference type="ARBA" id="ARBA00023012"/>
    </source>
</evidence>
<keyword evidence="13 15" id="KW-0472">Membrane</keyword>
<dbReference type="InterPro" id="IPR033479">
    <property type="entry name" value="dCache_1"/>
</dbReference>
<dbReference type="SMART" id="SM00304">
    <property type="entry name" value="HAMP"/>
    <property type="match status" value="1"/>
</dbReference>
<evidence type="ECO:0000256" key="6">
    <source>
        <dbReference type="ARBA" id="ARBA00022679"/>
    </source>
</evidence>
<evidence type="ECO:0000313" key="18">
    <source>
        <dbReference type="EMBL" id="AZU61951.1"/>
    </source>
</evidence>
<dbReference type="Gene3D" id="6.10.340.10">
    <property type="match status" value="1"/>
</dbReference>
<dbReference type="CDD" id="cd00082">
    <property type="entry name" value="HisKA"/>
    <property type="match status" value="1"/>
</dbReference>
<keyword evidence="8" id="KW-0547">Nucleotide-binding</keyword>
<evidence type="ECO:0000256" key="5">
    <source>
        <dbReference type="ARBA" id="ARBA00022553"/>
    </source>
</evidence>
<dbReference type="OrthoDB" id="2485714at2"/>
<dbReference type="PROSITE" id="PS50109">
    <property type="entry name" value="HIS_KIN"/>
    <property type="match status" value="1"/>
</dbReference>
<dbReference type="KEGG" id="nmk:CHR53_12025"/>
<gene>
    <name evidence="18" type="ORF">CHR53_12025</name>
</gene>
<dbReference type="SUPFAM" id="SSF47384">
    <property type="entry name" value="Homodimeric domain of signal transducing histidine kinase"/>
    <property type="match status" value="1"/>
</dbReference>
<keyword evidence="7 15" id="KW-0812">Transmembrane</keyword>
<dbReference type="AlphaFoldDB" id="A0A3T0HXX0"/>
<keyword evidence="19" id="KW-1185">Reference proteome</keyword>
<evidence type="ECO:0000256" key="8">
    <source>
        <dbReference type="ARBA" id="ARBA00022741"/>
    </source>
</evidence>
<keyword evidence="10" id="KW-0067">ATP-binding</keyword>
<dbReference type="CDD" id="cd18774">
    <property type="entry name" value="PDC2_HK_sensor"/>
    <property type="match status" value="1"/>
</dbReference>
<evidence type="ECO:0000256" key="3">
    <source>
        <dbReference type="ARBA" id="ARBA00012438"/>
    </source>
</evidence>
<accession>A0A3T0HXX0</accession>
<reference evidence="18 19" key="1">
    <citation type="submission" date="2017-07" db="EMBL/GenBank/DDBJ databases">
        <title>The complete genome sequence of Bacillus mesonae strain H20-5, an efficient strain improving plant abiotic stress resistance.</title>
        <authorList>
            <person name="Kim S.Y."/>
            <person name="Song H."/>
            <person name="Sang M.K."/>
            <person name="Weon H.-Y."/>
            <person name="Song J."/>
        </authorList>
    </citation>
    <scope>NUCLEOTIDE SEQUENCE [LARGE SCALE GENOMIC DNA]</scope>
    <source>
        <strain evidence="18 19">H20-5</strain>
    </source>
</reference>
<dbReference type="EC" id="2.7.13.3" evidence="3"/>
<dbReference type="PRINTS" id="PR00344">
    <property type="entry name" value="BCTRLSENSOR"/>
</dbReference>
<feature type="transmembrane region" description="Helical" evidence="15">
    <location>
        <begin position="372"/>
        <end position="394"/>
    </location>
</feature>
<keyword evidence="6" id="KW-0808">Transferase</keyword>
<keyword evidence="4" id="KW-1003">Cell membrane</keyword>